<feature type="domain" description="VPS13-like middle region" evidence="7">
    <location>
        <begin position="1079"/>
        <end position="1854"/>
    </location>
</feature>
<dbReference type="GO" id="GO:0005628">
    <property type="term" value="C:prospore membrane"/>
    <property type="evidence" value="ECO:0007669"/>
    <property type="project" value="EnsemblFungi"/>
</dbReference>
<dbReference type="GO" id="GO:0006895">
    <property type="term" value="P:Golgi to endosome transport"/>
    <property type="evidence" value="ECO:0007669"/>
    <property type="project" value="EnsemblFungi"/>
</dbReference>
<dbReference type="GO" id="GO:0005794">
    <property type="term" value="C:Golgi apparatus"/>
    <property type="evidence" value="ECO:0007669"/>
    <property type="project" value="UniProtKB-UniRule"/>
</dbReference>
<dbReference type="Pfam" id="PF25036">
    <property type="entry name" value="VPS13_VAB"/>
    <property type="match status" value="1"/>
</dbReference>
<dbReference type="GO" id="GO:0005741">
    <property type="term" value="C:mitochondrial outer membrane"/>
    <property type="evidence" value="ECO:0007669"/>
    <property type="project" value="EnsemblFungi"/>
</dbReference>
<dbReference type="STRING" id="984485.A0A1E4RJZ9"/>
<dbReference type="GO" id="GO:0005777">
    <property type="term" value="C:peroxisome"/>
    <property type="evidence" value="ECO:0007669"/>
    <property type="project" value="EnsemblFungi"/>
</dbReference>
<dbReference type="PANTHER" id="PTHR16166:SF93">
    <property type="entry name" value="INTERMEMBRANE LIPID TRANSFER PROTEIN VPS13"/>
    <property type="match status" value="1"/>
</dbReference>
<evidence type="ECO:0000259" key="6">
    <source>
        <dbReference type="Pfam" id="PF12624"/>
    </source>
</evidence>
<dbReference type="Proteomes" id="UP000095085">
    <property type="component" value="Unassembled WGS sequence"/>
</dbReference>
<evidence type="ECO:0000259" key="7">
    <source>
        <dbReference type="Pfam" id="PF25033"/>
    </source>
</evidence>
<dbReference type="GO" id="GO:0005829">
    <property type="term" value="C:cytosol"/>
    <property type="evidence" value="ECO:0007669"/>
    <property type="project" value="GOC"/>
</dbReference>
<evidence type="ECO:0000259" key="8">
    <source>
        <dbReference type="Pfam" id="PF25036"/>
    </source>
</evidence>
<dbReference type="GO" id="GO:1990816">
    <property type="term" value="C:vacuole-mitochondrion membrane contact site"/>
    <property type="evidence" value="ECO:0007669"/>
    <property type="project" value="EnsemblFungi"/>
</dbReference>
<sequence>MFESIVANLLNRVLGSYIENFDPKQLNIGIWSGDVKLKNLRLKKESLDKFKLPLDVKFGHLGELTLQIPWSNLKSKPVKIIIEDVYVLASPIVLQDYDIEDEKKRDLQLKKQKLDDLENLLSATGQNQQLTSESSNNESFTESLITKIIDNLQVTIKNIHVRYEDDSILTEDAYSIGLTLNELSAVSTDQGWTPSFISITQKFSRKLLLLKKLCCYMNTDSNSVFSNDPDELLKNLKDSMNSDNVQYLLKPVSGEGRLTVNKAGTTESSPHVKAELFFDEFGIDLDSQQYRDILWTASKFHWFIKTQKFRKFRPKNSVQDDPKGWFKYTAKSILDEIHEKNYKWSWAYFAKRRDQRKAYVNLWKLILTKKLSPEQQKDFDDLETELPFEDIKFYRSLARGEVRKQNLITSSTTASSDTSNSQSAQAANKNTGWFSGWWGGADNSTSTNIEDAKINDSSLNDEELKLTEEQRKALYDAIEYDDTRDLTEAIDIPRDRNKFEVFANLRRGGISIRRDKHSSNLAEVVFEGCTTQIYQRPDSLLANFQLQEFRVEDGTKTTLYKHIVSVKQLHTHTPPPGETPSEVTQSAKDDPFFKISFEQNPLDGSADSILLAKLKSMTIFYNPNFVEEVFKFFKPPKVHLDTVGAIMNAAEATMEGITSQTRIGLQYALEEHKTVNVKLDLQAPLIILPLDPTSWKSPVAVIDAGHISVISDLVDKSTFEEIKGKESYTNEDWNRLNTLMYDRFNVHLQDAQFLVGPDIKSTMEQLHEVNQKQSALILDKLNIKLSLGISILPDVTSLARFKIGGEVPEIRLAINDFQYKTIMQLIDVLIPNFDDLDSEESSVFNAFGNHNNASIEGIDDSAHSINKLEDSPKKISSANSEANKQHIFEFDLNVDLVHISLSRCIDGVTLQAEPFVDLVGDTLRLNFFKTDNDMHLDLFLTDINVIDNIEKSGVPEFEKLVSSNNFYDGKETKRQNKELFKLDYQRTQRIVEFNGKEIEVFDQDINLDIATVKFVISRKSLLSILNFVLNTFTDPNAEATPADELKHNDATNDEVSPQKINVDVNLESIIMVLNEDGIKLATLQLSTANINVFLVPEEMEVKGKLGALSLHDESNEGSPRDSILRNLISIDGDNLAEFTYKTFDNETNTEPFNTLIEFKTGSTTVNFVEDALSKIFNYLSQFQRMKAIYDKARDAAINQAAQIDYVNKIKFDFLVKAPTIIFPTLIDATEEKYDTMTAHLGELYASNEFISDGESFRNVISSGLRNISLASDFNFADNIIQKSELVDDLDVSFKIDYNDEYDPTKPTFVVDGRMPELEMHLTELQLKYLLKLSNAITNVFTPSENEDSLDDIEADAEHANAVVRHHTTVTLESSPSKPKSKVPTKEAIEIPADHKMVDMKFVIPKLALKIYNRTASVEDFKSKILSSFVLDQFDLAFVMNEDSHFVSDVNVKSFVVKDDREGTSNQFPEIIPLNNHDNNQFVLNASTNGEATNKNTTVMLTVDSPKTILALDYLFELQNFANKGMESETSIAEIEHEDNDVADLIELDSLNAVDNSKKSVTLKESKSKQTQSNSNLGFSINIINPTVILLADASNAATEAIVFRIEHVLLTSQNVLSLAANNIGMFLSVMDSFDDKRLRIIDDFSISFAHDSKGSTANKFLTNIQLSIEPLLVRVSLRDIRLALAIFNRATELYNEAQGNLTSTEEDDYNFSEDFKRRLSHYAPTIKSAFSTENPTKFKDQSKSSQVIIKGEEFFASFGGVRFVLIGDVHELPVLDMSVKAFEARAINWSTDLSAETHIESYVNIYNYSRSSWEPLFEPWPLAVYASKQTNPSPSIMIDFVSRELAQISVSSRSIALLSQVFSSITSGDLLKSREEATPYRILNETGYELEVWIDRNDESNNSKTKIQNGEEIPWAFEDWRKIRENLDTDNKVDVLGLSLVGSNYDAIGGVSATSEGEEIIMLYPPVNGVHNRLSCDIKLGEDNVKTIWLRSTVVIDNDVDFPISIEMLSENGNSSNKLTIPSNKKMALPIDSVYPDHLRIKPSIETPYSWSDNLVHWKDVLNGGVSLKCSASDKNDKSAYYFQAEATYDKEEPLAKIYPHMTLVISAPVEIENLLPFDLAYRLYDKSAKKDWSGIVEKGVNTHVHVVSLESLLLLSVEPKSLGYNKSEFAIINTNKKSDFKREKSMTIRLEDGQVLKLKIHYPRKQADSTGLKVVIYSPYVILNRSGQDLTVSEKGNRMLSIGKKSALQPTIPSLFSFDRDDDRQNRALIKIGDSTWTTPVSFDAIGQATAIKAQVSGKQTEMNVGIFVNEGEGKYNLSKVVNVAPRYILRNNLGERLEVIENGSTKSFVIEPSELVPLYGLRRSEQKSLLMRFPHSSKGTWSSPYAIDDIGQIFLKVYKENVGQVLLKINILTENGTIFIQIENANNNWPYSIRNFSDNEFYIYQSDPNINENGDVVKQDTKYKPIFYRIPPKSVMPYAYDYPNAVIKELIIRSHGRERGVNLAEIGNLKPFRLPGTEEAEQAVVDLNVIADGPTQSLIISNYDPSVSLYKLQGASRSNSTTNLSQKTFEATENDENYHTKIITRFEGFGISLINSRGQELCYTTLRGLEIRYNESDLYQNLSVKLKWIQIDNQLYGGIFPIVIYPSVVPKSGKEMNNHPSFSGSICKVKDDSHGVLFIKYATVLLQEMTIEIDEDFLFALLDFAKIPGASWNLKHQDKLCDDELQLPEPKALNESSDIYFEALHLQPALTNLSFVRTERVNIEDRQTSQNALMFFFNVLTMAIGNINDAPIKLNALFIENIRVPIPVLIESIQTHYGQSFFYQVHKILGSADLIGNPVGLFNNISSGVLDIFYEPYQGFVINDRPQELGISIAKGGLSFLKKSIFGFSDSFTKITGSLAKGLTVVTLDKKFQERRRLNQRRNKPKHALYGFASGANSFFESVSSGVTGVATAPIEGANSGGASGFFKGLGKGVVGLPTKTAIGFFDLASNVSEGIRNTTTVFDAEGLDKVRLPRYVSYDQVIRPYSQREAQGQFWLKSIDGGSYFKEQYLAHLVLPGEENAVMITFRKIILFQINSLKIKWQITFDQIKAISIEPTGISISLKKREGPFIPIPEKNNRTFLYNKIGIAVQEFNKHCQVIL</sequence>
<dbReference type="Pfam" id="PF25033">
    <property type="entry name" value="VPS13_M"/>
    <property type="match status" value="1"/>
</dbReference>
<dbReference type="GO" id="GO:0005543">
    <property type="term" value="F:phospholipid binding"/>
    <property type="evidence" value="ECO:0007669"/>
    <property type="project" value="EnsemblFungi"/>
</dbReference>
<dbReference type="PANTHER" id="PTHR16166">
    <property type="entry name" value="VACUOLAR PROTEIN SORTING-ASSOCIATED PROTEIN VPS13"/>
    <property type="match status" value="1"/>
</dbReference>
<dbReference type="OrthoDB" id="428159at2759"/>
<evidence type="ECO:0000256" key="3">
    <source>
        <dbReference type="ARBA" id="ARBA00023055"/>
    </source>
</evidence>
<dbReference type="InterPro" id="IPR026854">
    <property type="entry name" value="VPS13_N"/>
</dbReference>
<evidence type="ECO:0000313" key="10">
    <source>
        <dbReference type="EMBL" id="ODV67607.1"/>
    </source>
</evidence>
<dbReference type="GO" id="GO:0120014">
    <property type="term" value="F:phospholipid transfer activity"/>
    <property type="evidence" value="ECO:0007669"/>
    <property type="project" value="EnsemblFungi"/>
</dbReference>
<dbReference type="GO" id="GO:0005798">
    <property type="term" value="C:Golgi-associated vesicle"/>
    <property type="evidence" value="ECO:0007669"/>
    <property type="project" value="EnsemblFungi"/>
</dbReference>
<reference evidence="11" key="1">
    <citation type="submission" date="2016-05" db="EMBL/GenBank/DDBJ databases">
        <title>Comparative genomics of biotechnologically important yeasts.</title>
        <authorList>
            <consortium name="DOE Joint Genome Institute"/>
            <person name="Riley R."/>
            <person name="Haridas S."/>
            <person name="Wolfe K.H."/>
            <person name="Lopes M.R."/>
            <person name="Hittinger C.T."/>
            <person name="Goker M."/>
            <person name="Salamov A."/>
            <person name="Wisecaver J."/>
            <person name="Long T.M."/>
            <person name="Aerts A.L."/>
            <person name="Barry K."/>
            <person name="Choi C."/>
            <person name="Clum A."/>
            <person name="Coughlan A.Y."/>
            <person name="Deshpande S."/>
            <person name="Douglass A.P."/>
            <person name="Hanson S.J."/>
            <person name="Klenk H.-P."/>
            <person name="Labutti K."/>
            <person name="Lapidus A."/>
            <person name="Lindquist E."/>
            <person name="Lipzen A."/>
            <person name="Meier-Kolthoff J.P."/>
            <person name="Ohm R.A."/>
            <person name="Otillar R.P."/>
            <person name="Pangilinan J."/>
            <person name="Peng Y."/>
            <person name="Rokas A."/>
            <person name="Rosa C.A."/>
            <person name="Scheuner C."/>
            <person name="Sibirny A.A."/>
            <person name="Slot J.C."/>
            <person name="Stielow J.B."/>
            <person name="Sun H."/>
            <person name="Kurtzman C.P."/>
            <person name="Blackwell M."/>
            <person name="Grigoriev I.V."/>
            <person name="Jeffries T.W."/>
        </authorList>
    </citation>
    <scope>NUCLEOTIDE SEQUENCE [LARGE SCALE GENOMIC DNA]</scope>
    <source>
        <strain evidence="11">NRRL Y-1933</strain>
    </source>
</reference>
<dbReference type="GO" id="GO:0045053">
    <property type="term" value="P:protein retention in Golgi apparatus"/>
    <property type="evidence" value="ECO:0007669"/>
    <property type="project" value="UniProtKB-UniRule"/>
</dbReference>
<dbReference type="RefSeq" id="XP_020076674.1">
    <property type="nucleotide sequence ID" value="XM_020218610.1"/>
</dbReference>
<dbReference type="GO" id="GO:0007005">
    <property type="term" value="P:mitochondrion organization"/>
    <property type="evidence" value="ECO:0007669"/>
    <property type="project" value="EnsemblFungi"/>
</dbReference>
<evidence type="ECO:0000256" key="4">
    <source>
        <dbReference type="PIRNR" id="PIRNR037235"/>
    </source>
</evidence>
<dbReference type="EMBL" id="KV454540">
    <property type="protein sequence ID" value="ODV67607.1"/>
    <property type="molecule type" value="Genomic_DNA"/>
</dbReference>
<keyword evidence="3 4" id="KW-0445">Lipid transport</keyword>
<dbReference type="GO" id="GO:0005770">
    <property type="term" value="C:late endosome"/>
    <property type="evidence" value="ECO:0007669"/>
    <property type="project" value="EnsemblFungi"/>
</dbReference>
<evidence type="ECO:0000256" key="2">
    <source>
        <dbReference type="ARBA" id="ARBA00022448"/>
    </source>
</evidence>
<dbReference type="GO" id="GO:0090083">
    <property type="term" value="P:regulation of inclusion body assembly"/>
    <property type="evidence" value="ECO:0007669"/>
    <property type="project" value="EnsemblFungi"/>
</dbReference>
<dbReference type="GO" id="GO:0032120">
    <property type="term" value="P:ascospore-type prospore membrane formation"/>
    <property type="evidence" value="ECO:0007669"/>
    <property type="project" value="EnsemblFungi"/>
</dbReference>
<dbReference type="Pfam" id="PF12624">
    <property type="entry name" value="VPS13_N"/>
    <property type="match status" value="1"/>
</dbReference>
<dbReference type="GO" id="GO:0036258">
    <property type="term" value="P:multivesicular body assembly"/>
    <property type="evidence" value="ECO:0007669"/>
    <property type="project" value="EnsemblFungi"/>
</dbReference>
<dbReference type="InterPro" id="IPR009543">
    <property type="entry name" value="VPS13_VAB"/>
</dbReference>
<dbReference type="InterPro" id="IPR056748">
    <property type="entry name" value="VPS13-like_C"/>
</dbReference>
<comment type="similarity">
    <text evidence="1 4">Belongs to the VPS13 family.</text>
</comment>
<feature type="coiled-coil region" evidence="5">
    <location>
        <begin position="100"/>
        <end position="127"/>
    </location>
</feature>
<dbReference type="Pfam" id="PF25037">
    <property type="entry name" value="VPS13_C"/>
    <property type="match status" value="1"/>
</dbReference>
<keyword evidence="2 4" id="KW-0813">Transport</keyword>
<dbReference type="GO" id="GO:0045324">
    <property type="term" value="P:late endosome to vacuole transport"/>
    <property type="evidence" value="ECO:0007669"/>
    <property type="project" value="UniProtKB-UniRule"/>
</dbReference>
<dbReference type="PIRSF" id="PIRSF037235">
    <property type="entry name" value="VPS13_fungi"/>
    <property type="match status" value="1"/>
</dbReference>
<gene>
    <name evidence="10" type="ORF">HYPBUDRAFT_10805</name>
</gene>
<dbReference type="GO" id="GO:0061709">
    <property type="term" value="P:reticulophagy"/>
    <property type="evidence" value="ECO:0007669"/>
    <property type="project" value="EnsemblFungi"/>
</dbReference>
<dbReference type="GO" id="GO:0006623">
    <property type="term" value="P:protein targeting to vacuole"/>
    <property type="evidence" value="ECO:0007669"/>
    <property type="project" value="EnsemblFungi"/>
</dbReference>
<dbReference type="InterPro" id="IPR056747">
    <property type="entry name" value="VPS13-like_M"/>
</dbReference>
<keyword evidence="11" id="KW-1185">Reference proteome</keyword>
<dbReference type="GO" id="GO:0009267">
    <property type="term" value="P:cellular response to starvation"/>
    <property type="evidence" value="ECO:0007669"/>
    <property type="project" value="EnsemblFungi"/>
</dbReference>
<dbReference type="InterPro" id="IPR026847">
    <property type="entry name" value="VPS13"/>
</dbReference>
<comment type="function">
    <text evidence="4">Mediates the transfer of lipids between membranes at organelle contact sites. May play a role in mitochondrial lipid homeostasis.</text>
</comment>
<dbReference type="GO" id="GO:0010008">
    <property type="term" value="C:endosome membrane"/>
    <property type="evidence" value="ECO:0007669"/>
    <property type="project" value="EnsemblFungi"/>
</dbReference>
<name>A0A1E4RJZ9_9ASCO</name>
<protein>
    <recommendedName>
        <fullName evidence="4">Vacuolar protein sorting-associated protein</fullName>
    </recommendedName>
</protein>
<feature type="domain" description="Intermembrane lipid transfer protein VPS13-like C-terminal" evidence="9">
    <location>
        <begin position="3013"/>
        <end position="3117"/>
    </location>
</feature>
<evidence type="ECO:0000259" key="9">
    <source>
        <dbReference type="Pfam" id="PF25037"/>
    </source>
</evidence>
<keyword evidence="4" id="KW-0333">Golgi apparatus</keyword>
<dbReference type="InterPro" id="IPR017148">
    <property type="entry name" value="VPS13_fungi"/>
</dbReference>
<dbReference type="GO" id="GO:0005774">
    <property type="term" value="C:vacuolar membrane"/>
    <property type="evidence" value="ECO:0007669"/>
    <property type="project" value="EnsemblFungi"/>
</dbReference>
<feature type="domain" description="Chorein N-terminal" evidence="6">
    <location>
        <begin position="1"/>
        <end position="885"/>
    </location>
</feature>
<dbReference type="GeneID" id="30993160"/>
<evidence type="ECO:0000256" key="5">
    <source>
        <dbReference type="SAM" id="Coils"/>
    </source>
</evidence>
<keyword evidence="5" id="KW-0175">Coiled coil</keyword>
<evidence type="ECO:0000256" key="1">
    <source>
        <dbReference type="ARBA" id="ARBA00006545"/>
    </source>
</evidence>
<organism evidence="10 11">
    <name type="scientific">Hyphopichia burtonii NRRL Y-1933</name>
    <dbReference type="NCBI Taxonomy" id="984485"/>
    <lineage>
        <taxon>Eukaryota</taxon>
        <taxon>Fungi</taxon>
        <taxon>Dikarya</taxon>
        <taxon>Ascomycota</taxon>
        <taxon>Saccharomycotina</taxon>
        <taxon>Pichiomycetes</taxon>
        <taxon>Debaryomycetaceae</taxon>
        <taxon>Hyphopichia</taxon>
    </lineage>
</organism>
<feature type="domain" description="Vacuolar protein sorting-associated protein 13 VPS13 adaptor binding" evidence="8">
    <location>
        <begin position="1919"/>
        <end position="2487"/>
    </location>
</feature>
<accession>A0A1E4RJZ9</accession>
<evidence type="ECO:0000313" key="11">
    <source>
        <dbReference type="Proteomes" id="UP000095085"/>
    </source>
</evidence>
<dbReference type="GO" id="GO:0071561">
    <property type="term" value="C:nucleus-vacuole junction"/>
    <property type="evidence" value="ECO:0007669"/>
    <property type="project" value="EnsemblFungi"/>
</dbReference>
<proteinExistence type="inferred from homology"/>